<dbReference type="NCBIfam" id="NF002780">
    <property type="entry name" value="PRK02898.1"/>
    <property type="match status" value="1"/>
</dbReference>
<evidence type="ECO:0000256" key="6">
    <source>
        <dbReference type="ARBA" id="ARBA00022989"/>
    </source>
</evidence>
<comment type="subunit">
    <text evidence="10">Forms an energy-coupling factor (ECF) transporter complex composed of an ATP-binding protein (A component, CbiO), a transmembrane protein (T component, CbiQ) and 2 possible substrate-capture proteins (S components, CbiM and CbiN) of unknown stoichimetry.</text>
</comment>
<evidence type="ECO:0000256" key="8">
    <source>
        <dbReference type="ARBA" id="ARBA00023136"/>
    </source>
</evidence>
<keyword evidence="3 10" id="KW-1003">Cell membrane</keyword>
<dbReference type="UniPathway" id="UPA00148"/>
<comment type="function">
    <text evidence="10">Part of the energy-coupling factor (ECF) transporter complex CbiMNOQ involved in cobalt import.</text>
</comment>
<comment type="caution">
    <text evidence="10">Lacks conserved residue(s) required for the propagation of feature annotation.</text>
</comment>
<sequence>MLRSRSFWLVAAALAIVAAPFFLPGGTSEFKGADDRGAEAIAEARPGYEPWFKPLWKPPSDEVTTGLFALQAALGGGLLGYVIGRRSAKHVADR</sequence>
<dbReference type="RefSeq" id="WP_088521730.1">
    <property type="nucleotide sequence ID" value="NZ_FYDG01000010.1"/>
</dbReference>
<keyword evidence="6 10" id="KW-1133">Transmembrane helix</keyword>
<dbReference type="GO" id="GO:0015087">
    <property type="term" value="F:cobalt ion transmembrane transporter activity"/>
    <property type="evidence" value="ECO:0007669"/>
    <property type="project" value="UniProtKB-UniRule"/>
</dbReference>
<keyword evidence="5 10" id="KW-0812">Transmembrane</keyword>
<organism evidence="11 12">
    <name type="scientific">Rhodoblastus acidophilus</name>
    <name type="common">Rhodopseudomonas acidophila</name>
    <dbReference type="NCBI Taxonomy" id="1074"/>
    <lineage>
        <taxon>Bacteria</taxon>
        <taxon>Pseudomonadati</taxon>
        <taxon>Pseudomonadota</taxon>
        <taxon>Alphaproteobacteria</taxon>
        <taxon>Hyphomicrobiales</taxon>
        <taxon>Rhodoblastaceae</taxon>
        <taxon>Rhodoblastus</taxon>
    </lineage>
</organism>
<evidence type="ECO:0000256" key="2">
    <source>
        <dbReference type="ARBA" id="ARBA00022448"/>
    </source>
</evidence>
<keyword evidence="2 10" id="KW-0813">Transport</keyword>
<dbReference type="EMBL" id="FYDG01000010">
    <property type="protein sequence ID" value="SNB78826.1"/>
    <property type="molecule type" value="Genomic_DNA"/>
</dbReference>
<proteinExistence type="inferred from homology"/>
<keyword evidence="9 10" id="KW-0170">Cobalt</keyword>
<keyword evidence="8 10" id="KW-0472">Membrane</keyword>
<keyword evidence="12" id="KW-1185">Reference proteome</keyword>
<evidence type="ECO:0000256" key="7">
    <source>
        <dbReference type="ARBA" id="ARBA00023065"/>
    </source>
</evidence>
<comment type="similarity">
    <text evidence="10">Belongs to the CbiN family.</text>
</comment>
<dbReference type="GO" id="GO:0005886">
    <property type="term" value="C:plasma membrane"/>
    <property type="evidence" value="ECO:0007669"/>
    <property type="project" value="UniProtKB-SubCell"/>
</dbReference>
<protein>
    <recommendedName>
        <fullName evidence="10">Cobalt transport protein CbiN</fullName>
    </recommendedName>
    <alternativeName>
        <fullName evidence="10">Energy-coupling factor transporter probable substrate-capture protein CbiN</fullName>
        <shortName evidence="10">ECF transporter S component CbiN</shortName>
    </alternativeName>
</protein>
<feature type="transmembrane region" description="Helical" evidence="10">
    <location>
        <begin position="63"/>
        <end position="84"/>
    </location>
</feature>
<evidence type="ECO:0000256" key="1">
    <source>
        <dbReference type="ARBA" id="ARBA00022426"/>
    </source>
</evidence>
<evidence type="ECO:0000256" key="5">
    <source>
        <dbReference type="ARBA" id="ARBA00022692"/>
    </source>
</evidence>
<dbReference type="PANTHER" id="PTHR38662">
    <property type="entry name" value="COBALT TRANSPORT PROTEIN CBIN"/>
    <property type="match status" value="1"/>
</dbReference>
<reference evidence="12" key="1">
    <citation type="submission" date="2017-06" db="EMBL/GenBank/DDBJ databases">
        <authorList>
            <person name="Varghese N."/>
            <person name="Submissions S."/>
        </authorList>
    </citation>
    <scope>NUCLEOTIDE SEQUENCE [LARGE SCALE GENOMIC DNA]</scope>
    <source>
        <strain evidence="12">DSM 137</strain>
    </source>
</reference>
<evidence type="ECO:0000256" key="9">
    <source>
        <dbReference type="ARBA" id="ARBA00023285"/>
    </source>
</evidence>
<evidence type="ECO:0000256" key="4">
    <source>
        <dbReference type="ARBA" id="ARBA00022573"/>
    </source>
</evidence>
<comment type="pathway">
    <text evidence="10">Cofactor biosynthesis; adenosylcobalamin biosynthesis.</text>
</comment>
<evidence type="ECO:0000313" key="12">
    <source>
        <dbReference type="Proteomes" id="UP000198418"/>
    </source>
</evidence>
<dbReference type="Proteomes" id="UP000198418">
    <property type="component" value="Unassembled WGS sequence"/>
</dbReference>
<gene>
    <name evidence="10" type="primary">cbiN</name>
    <name evidence="11" type="ORF">SAMN06265338_11084</name>
</gene>
<evidence type="ECO:0000256" key="10">
    <source>
        <dbReference type="HAMAP-Rule" id="MF_00330"/>
    </source>
</evidence>
<dbReference type="OrthoDB" id="1551318at2"/>
<dbReference type="AlphaFoldDB" id="A0A212S1D2"/>
<keyword evidence="7 10" id="KW-0406">Ion transport</keyword>
<name>A0A212S1D2_RHOAC</name>
<accession>A0A212S1D2</accession>
<evidence type="ECO:0000256" key="3">
    <source>
        <dbReference type="ARBA" id="ARBA00022475"/>
    </source>
</evidence>
<dbReference type="GO" id="GO:0009236">
    <property type="term" value="P:cobalamin biosynthetic process"/>
    <property type="evidence" value="ECO:0007669"/>
    <property type="project" value="UniProtKB-UniRule"/>
</dbReference>
<comment type="subcellular location">
    <subcellularLocation>
        <location evidence="10">Cell membrane</location>
        <topology evidence="10">Multi-pass membrane protein</topology>
    </subcellularLocation>
</comment>
<keyword evidence="1 10" id="KW-0171">Cobalt transport</keyword>
<dbReference type="PANTHER" id="PTHR38662:SF1">
    <property type="entry name" value="COBALT TRANSPORT PROTEIN CBIN"/>
    <property type="match status" value="1"/>
</dbReference>
<keyword evidence="4 10" id="KW-0169">Cobalamin biosynthesis</keyword>
<dbReference type="InterPro" id="IPR003705">
    <property type="entry name" value="CbiN"/>
</dbReference>
<evidence type="ECO:0000313" key="11">
    <source>
        <dbReference type="EMBL" id="SNB78826.1"/>
    </source>
</evidence>
<dbReference type="Pfam" id="PF02553">
    <property type="entry name" value="CbiN"/>
    <property type="match status" value="1"/>
</dbReference>
<dbReference type="HAMAP" id="MF_00330">
    <property type="entry name" value="CbiN"/>
    <property type="match status" value="1"/>
</dbReference>